<reference evidence="2 3" key="1">
    <citation type="submission" date="2019-02" db="EMBL/GenBank/DDBJ databases">
        <title>Deep-cultivation of Planctomycetes and their phenomic and genomic characterization uncovers novel biology.</title>
        <authorList>
            <person name="Wiegand S."/>
            <person name="Jogler M."/>
            <person name="Boedeker C."/>
            <person name="Pinto D."/>
            <person name="Vollmers J."/>
            <person name="Rivas-Marin E."/>
            <person name="Kohn T."/>
            <person name="Peeters S.H."/>
            <person name="Heuer A."/>
            <person name="Rast P."/>
            <person name="Oberbeckmann S."/>
            <person name="Bunk B."/>
            <person name="Jeske O."/>
            <person name="Meyerdierks A."/>
            <person name="Storesund J.E."/>
            <person name="Kallscheuer N."/>
            <person name="Luecker S."/>
            <person name="Lage O.M."/>
            <person name="Pohl T."/>
            <person name="Merkel B.J."/>
            <person name="Hornburger P."/>
            <person name="Mueller R.-W."/>
            <person name="Bruemmer F."/>
            <person name="Labrenz M."/>
            <person name="Spormann A.M."/>
            <person name="Op Den Camp H."/>
            <person name="Overmann J."/>
            <person name="Amann R."/>
            <person name="Jetten M.S.M."/>
            <person name="Mascher T."/>
            <person name="Medema M.H."/>
            <person name="Devos D.P."/>
            <person name="Kaster A.-K."/>
            <person name="Ovreas L."/>
            <person name="Rohde M."/>
            <person name="Galperin M.Y."/>
            <person name="Jogler C."/>
        </authorList>
    </citation>
    <scope>NUCLEOTIDE SEQUENCE [LARGE SCALE GENOMIC DNA]</scope>
    <source>
        <strain evidence="2 3">Enr8</strain>
    </source>
</reference>
<dbReference type="RefSeq" id="WP_146434917.1">
    <property type="nucleotide sequence ID" value="NZ_SJPF01000004.1"/>
</dbReference>
<protein>
    <recommendedName>
        <fullName evidence="4">Cytochrome oxidase complex assembly protein 1</fullName>
    </recommendedName>
</protein>
<evidence type="ECO:0008006" key="4">
    <source>
        <dbReference type="Google" id="ProtNLM"/>
    </source>
</evidence>
<proteinExistence type="predicted"/>
<name>A0A5C5V119_9BACT</name>
<evidence type="ECO:0000256" key="1">
    <source>
        <dbReference type="SAM" id="Phobius"/>
    </source>
</evidence>
<sequence>MSQPVSIAARSILNRRGAANKVLIYVLVGLGVVGVLGLLACGGAAYGFLAWSAAIVEEAAEETFAEHPLVQQEIGDWQSADVNIMKGGEYGQELNGSAVAVELEGSEGSAVLVILNLDQDGYERAFLETDHGRVELD</sequence>
<gene>
    <name evidence="2" type="ORF">Enr8_40850</name>
</gene>
<keyword evidence="1" id="KW-0472">Membrane</keyword>
<keyword evidence="3" id="KW-1185">Reference proteome</keyword>
<keyword evidence="1" id="KW-1133">Transmembrane helix</keyword>
<evidence type="ECO:0000313" key="3">
    <source>
        <dbReference type="Proteomes" id="UP000318878"/>
    </source>
</evidence>
<dbReference type="AlphaFoldDB" id="A0A5C5V119"/>
<comment type="caution">
    <text evidence="2">The sequence shown here is derived from an EMBL/GenBank/DDBJ whole genome shotgun (WGS) entry which is preliminary data.</text>
</comment>
<dbReference type="EMBL" id="SJPF01000004">
    <property type="protein sequence ID" value="TWT32158.1"/>
    <property type="molecule type" value="Genomic_DNA"/>
</dbReference>
<dbReference type="Proteomes" id="UP000318878">
    <property type="component" value="Unassembled WGS sequence"/>
</dbReference>
<organism evidence="2 3">
    <name type="scientific">Blastopirellula retiformator</name>
    <dbReference type="NCBI Taxonomy" id="2527970"/>
    <lineage>
        <taxon>Bacteria</taxon>
        <taxon>Pseudomonadati</taxon>
        <taxon>Planctomycetota</taxon>
        <taxon>Planctomycetia</taxon>
        <taxon>Pirellulales</taxon>
        <taxon>Pirellulaceae</taxon>
        <taxon>Blastopirellula</taxon>
    </lineage>
</organism>
<feature type="transmembrane region" description="Helical" evidence="1">
    <location>
        <begin position="22"/>
        <end position="49"/>
    </location>
</feature>
<accession>A0A5C5V119</accession>
<keyword evidence="1" id="KW-0812">Transmembrane</keyword>
<evidence type="ECO:0000313" key="2">
    <source>
        <dbReference type="EMBL" id="TWT32158.1"/>
    </source>
</evidence>